<evidence type="ECO:0000313" key="1">
    <source>
        <dbReference type="EMBL" id="KMO24654.1"/>
    </source>
</evidence>
<evidence type="ECO:0008006" key="3">
    <source>
        <dbReference type="Google" id="ProtNLM"/>
    </source>
</evidence>
<gene>
    <name evidence="1" type="ORF">VP06_33360</name>
</gene>
<dbReference type="PANTHER" id="PTHR38008:SF2">
    <property type="entry name" value="HEMOLYSIN"/>
    <property type="match status" value="1"/>
</dbReference>
<accession>A0A0J6RTN4</accession>
<protein>
    <recommendedName>
        <fullName evidence="3">Hemolysin</fullName>
    </recommendedName>
</protein>
<dbReference type="AlphaFoldDB" id="A0A0J6RTN4"/>
<organism evidence="1 2">
    <name type="scientific">Methylobacterium aquaticum</name>
    <dbReference type="NCBI Taxonomy" id="270351"/>
    <lineage>
        <taxon>Bacteria</taxon>
        <taxon>Pseudomonadati</taxon>
        <taxon>Pseudomonadota</taxon>
        <taxon>Alphaproteobacteria</taxon>
        <taxon>Hyphomicrobiales</taxon>
        <taxon>Methylobacteriaceae</taxon>
        <taxon>Methylobacterium</taxon>
    </lineage>
</organism>
<dbReference type="PATRIC" id="fig|270351.6.peg.5818"/>
<dbReference type="Proteomes" id="UP000035929">
    <property type="component" value="Unassembled WGS sequence"/>
</dbReference>
<sequence length="64" mass="6915">MFRGANRPMPVGGGGNPASVYCTSVGGRLEMRQGPQGESGFCQLPDGRVVEEWQLFRGAHQPPR</sequence>
<name>A0A0J6RTN4_9HYPH</name>
<dbReference type="InterPro" id="IPR005590">
    <property type="entry name" value="DUF333"/>
</dbReference>
<dbReference type="Pfam" id="PF03891">
    <property type="entry name" value="DUF333"/>
    <property type="match status" value="1"/>
</dbReference>
<proteinExistence type="predicted"/>
<reference evidence="1 2" key="1">
    <citation type="submission" date="2015-03" db="EMBL/GenBank/DDBJ databases">
        <title>Genome sequencing of Methylobacterium aquaticum DSM16371 type strain.</title>
        <authorList>
            <person name="Chaudhry V."/>
            <person name="Patil P.B."/>
        </authorList>
    </citation>
    <scope>NUCLEOTIDE SEQUENCE [LARGE SCALE GENOMIC DNA]</scope>
    <source>
        <strain evidence="1 2">DSM 16371</strain>
    </source>
</reference>
<dbReference type="EMBL" id="LABX01000463">
    <property type="protein sequence ID" value="KMO24654.1"/>
    <property type="molecule type" value="Genomic_DNA"/>
</dbReference>
<dbReference type="PANTHER" id="PTHR38008">
    <property type="entry name" value="HEMOLYSIN-RELATED"/>
    <property type="match status" value="1"/>
</dbReference>
<evidence type="ECO:0000313" key="2">
    <source>
        <dbReference type="Proteomes" id="UP000035929"/>
    </source>
</evidence>
<comment type="caution">
    <text evidence="1">The sequence shown here is derived from an EMBL/GenBank/DDBJ whole genome shotgun (WGS) entry which is preliminary data.</text>
</comment>